<dbReference type="Proteomes" id="UP001341840">
    <property type="component" value="Unassembled WGS sequence"/>
</dbReference>
<keyword evidence="3" id="KW-1185">Reference proteome</keyword>
<dbReference type="InterPro" id="IPR004330">
    <property type="entry name" value="FAR1_DNA_bnd_dom"/>
</dbReference>
<accession>A0ABU6YGB4</accession>
<gene>
    <name evidence="2" type="ORF">PIB30_050038</name>
</gene>
<evidence type="ECO:0000313" key="2">
    <source>
        <dbReference type="EMBL" id="MED6208966.1"/>
    </source>
</evidence>
<protein>
    <recommendedName>
        <fullName evidence="1">FAR1 domain-containing protein</fullName>
    </recommendedName>
</protein>
<comment type="caution">
    <text evidence="2">The sequence shown here is derived from an EMBL/GenBank/DDBJ whole genome shotgun (WGS) entry which is preliminary data.</text>
</comment>
<dbReference type="PANTHER" id="PTHR46328:SF26">
    <property type="entry name" value="FAR1 DNA-BINDING DOMAIN PROTEIN"/>
    <property type="match status" value="1"/>
</dbReference>
<dbReference type="PANTHER" id="PTHR46328">
    <property type="entry name" value="FAR-RED IMPAIRED RESPONSIVE (FAR1) FAMILY PROTEIN-RELATED"/>
    <property type="match status" value="1"/>
</dbReference>
<sequence>MIFNLLVIDDYIFDGDFGDTDGFGNRDYVGGDSDYNPKDAIDETNQLYDEDDELPQQPGGIHCDYVEDEFYAIDNTDAIGLIEFVNLSMEKVCRYHFADIDLAFEFYQSYAKHHGFGGRRSRALRSDNKKPKAETRCGCRATMQVRLDGQSDMYYVAFFSDEDNHPVMDLRFSAMLPHHRRMSEAGIDQMNDMRKGGILVTASTISLRA</sequence>
<dbReference type="Pfam" id="PF03101">
    <property type="entry name" value="FAR1"/>
    <property type="match status" value="1"/>
</dbReference>
<reference evidence="2 3" key="1">
    <citation type="journal article" date="2023" name="Plants (Basel)">
        <title>Bridging the Gap: Combining Genomics and Transcriptomics Approaches to Understand Stylosanthes scabra, an Orphan Legume from the Brazilian Caatinga.</title>
        <authorList>
            <person name="Ferreira-Neto J.R.C."/>
            <person name="da Silva M.D."/>
            <person name="Binneck E."/>
            <person name="de Melo N.F."/>
            <person name="da Silva R.H."/>
            <person name="de Melo A.L.T.M."/>
            <person name="Pandolfi V."/>
            <person name="Bustamante F.O."/>
            <person name="Brasileiro-Vidal A.C."/>
            <person name="Benko-Iseppon A.M."/>
        </authorList>
    </citation>
    <scope>NUCLEOTIDE SEQUENCE [LARGE SCALE GENOMIC DNA]</scope>
    <source>
        <tissue evidence="2">Leaves</tissue>
    </source>
</reference>
<organism evidence="2 3">
    <name type="scientific">Stylosanthes scabra</name>
    <dbReference type="NCBI Taxonomy" id="79078"/>
    <lineage>
        <taxon>Eukaryota</taxon>
        <taxon>Viridiplantae</taxon>
        <taxon>Streptophyta</taxon>
        <taxon>Embryophyta</taxon>
        <taxon>Tracheophyta</taxon>
        <taxon>Spermatophyta</taxon>
        <taxon>Magnoliopsida</taxon>
        <taxon>eudicotyledons</taxon>
        <taxon>Gunneridae</taxon>
        <taxon>Pentapetalae</taxon>
        <taxon>rosids</taxon>
        <taxon>fabids</taxon>
        <taxon>Fabales</taxon>
        <taxon>Fabaceae</taxon>
        <taxon>Papilionoideae</taxon>
        <taxon>50 kb inversion clade</taxon>
        <taxon>dalbergioids sensu lato</taxon>
        <taxon>Dalbergieae</taxon>
        <taxon>Pterocarpus clade</taxon>
        <taxon>Stylosanthes</taxon>
    </lineage>
</organism>
<evidence type="ECO:0000313" key="3">
    <source>
        <dbReference type="Proteomes" id="UP001341840"/>
    </source>
</evidence>
<feature type="domain" description="FAR1" evidence="1">
    <location>
        <begin position="119"/>
        <end position="168"/>
    </location>
</feature>
<name>A0ABU6YGB4_9FABA</name>
<dbReference type="EMBL" id="JASCZI010241996">
    <property type="protein sequence ID" value="MED6208966.1"/>
    <property type="molecule type" value="Genomic_DNA"/>
</dbReference>
<proteinExistence type="predicted"/>
<evidence type="ECO:0000259" key="1">
    <source>
        <dbReference type="Pfam" id="PF03101"/>
    </source>
</evidence>